<sequence>MLEEPKAAVPEDDPVVAAMVAGAGPGGKKRSVGLLLLKEEDGGGKEQASITTTPTGNNNNGLIDSRGCAKPEKKRIVAGVSRANVFGEGNPRRVVRNDEFHCRSCGAITGKNQKVEGRGESESIGH</sequence>
<evidence type="ECO:0000313" key="2">
    <source>
        <dbReference type="EMBL" id="KAL1376449.1"/>
    </source>
</evidence>
<evidence type="ECO:0000313" key="3">
    <source>
        <dbReference type="Proteomes" id="UP001562425"/>
    </source>
</evidence>
<dbReference type="AlphaFoldDB" id="A0ABD1CKH9"/>
<feature type="region of interest" description="Disordered" evidence="1">
    <location>
        <begin position="40"/>
        <end position="67"/>
    </location>
</feature>
<evidence type="ECO:0000256" key="1">
    <source>
        <dbReference type="SAM" id="MobiDB-lite"/>
    </source>
</evidence>
<proteinExistence type="predicted"/>
<dbReference type="Proteomes" id="UP001562425">
    <property type="component" value="Unassembled WGS sequence"/>
</dbReference>
<reference evidence="2 3" key="1">
    <citation type="submission" date="2024-05" db="EMBL/GenBank/DDBJ databases">
        <title>Culex pipiens pipiens assembly and annotation.</title>
        <authorList>
            <person name="Alout H."/>
            <person name="Durand T."/>
        </authorList>
    </citation>
    <scope>NUCLEOTIDE SEQUENCE [LARGE SCALE GENOMIC DNA]</scope>
    <source>
        <strain evidence="2">HA-2024</strain>
        <tissue evidence="2">Whole body</tissue>
    </source>
</reference>
<feature type="compositionally biased region" description="Low complexity" evidence="1">
    <location>
        <begin position="51"/>
        <end position="61"/>
    </location>
</feature>
<organism evidence="2 3">
    <name type="scientific">Culex pipiens pipiens</name>
    <name type="common">Northern house mosquito</name>
    <dbReference type="NCBI Taxonomy" id="38569"/>
    <lineage>
        <taxon>Eukaryota</taxon>
        <taxon>Metazoa</taxon>
        <taxon>Ecdysozoa</taxon>
        <taxon>Arthropoda</taxon>
        <taxon>Hexapoda</taxon>
        <taxon>Insecta</taxon>
        <taxon>Pterygota</taxon>
        <taxon>Neoptera</taxon>
        <taxon>Endopterygota</taxon>
        <taxon>Diptera</taxon>
        <taxon>Nematocera</taxon>
        <taxon>Culicoidea</taxon>
        <taxon>Culicidae</taxon>
        <taxon>Culicinae</taxon>
        <taxon>Culicini</taxon>
        <taxon>Culex</taxon>
        <taxon>Culex</taxon>
    </lineage>
</organism>
<dbReference type="EMBL" id="JBEHCU010011675">
    <property type="protein sequence ID" value="KAL1376449.1"/>
    <property type="molecule type" value="Genomic_DNA"/>
</dbReference>
<name>A0ABD1CKH9_CULPP</name>
<accession>A0ABD1CKH9</accession>
<gene>
    <name evidence="2" type="ORF">pipiens_016889</name>
</gene>
<protein>
    <submittedName>
        <fullName evidence="2">Uncharacterized protein</fullName>
    </submittedName>
</protein>
<comment type="caution">
    <text evidence="2">The sequence shown here is derived from an EMBL/GenBank/DDBJ whole genome shotgun (WGS) entry which is preliminary data.</text>
</comment>
<keyword evidence="3" id="KW-1185">Reference proteome</keyword>